<evidence type="ECO:0000313" key="3">
    <source>
        <dbReference type="Proteomes" id="UP000799537"/>
    </source>
</evidence>
<dbReference type="GeneID" id="54561335"/>
<feature type="chain" id="PRO_5025544742" description="AA1-like domain-containing protein" evidence="1">
    <location>
        <begin position="23"/>
        <end position="218"/>
    </location>
</feature>
<sequence>MKLFSTISMMALAIIASTTVSAGIIKDRNPSGAEHEFSTAVRSISHDHIPTGEDIATAKAGVLQDTDNAPAVTTYITTATFSTTSSPTATNEISTANAIPTTDEISILNSTVVRANLNPPRRIVLWQFKGDSCNGEGKVAIIDGRNYGDPLFEDCFPIDDDTNFYNLEAADGCVTTMQTGEMCAISVGFDYWLPTNVCTTLEITGRKDVHLWYRCDGR</sequence>
<accession>A0A6A6C8C7</accession>
<gene>
    <name evidence="2" type="ORF">M409DRAFT_26332</name>
</gene>
<dbReference type="RefSeq" id="XP_033664180.1">
    <property type="nucleotide sequence ID" value="XM_033808063.1"/>
</dbReference>
<protein>
    <recommendedName>
        <fullName evidence="4">AA1-like domain-containing protein</fullName>
    </recommendedName>
</protein>
<name>A0A6A6C8C7_ZASCE</name>
<evidence type="ECO:0000256" key="1">
    <source>
        <dbReference type="SAM" id="SignalP"/>
    </source>
</evidence>
<dbReference type="AlphaFoldDB" id="A0A6A6C8C7"/>
<organism evidence="2 3">
    <name type="scientific">Zasmidium cellare ATCC 36951</name>
    <dbReference type="NCBI Taxonomy" id="1080233"/>
    <lineage>
        <taxon>Eukaryota</taxon>
        <taxon>Fungi</taxon>
        <taxon>Dikarya</taxon>
        <taxon>Ascomycota</taxon>
        <taxon>Pezizomycotina</taxon>
        <taxon>Dothideomycetes</taxon>
        <taxon>Dothideomycetidae</taxon>
        <taxon>Mycosphaerellales</taxon>
        <taxon>Mycosphaerellaceae</taxon>
        <taxon>Zasmidium</taxon>
    </lineage>
</organism>
<keyword evidence="3" id="KW-1185">Reference proteome</keyword>
<evidence type="ECO:0000313" key="2">
    <source>
        <dbReference type="EMBL" id="KAF2163291.1"/>
    </source>
</evidence>
<keyword evidence="1" id="KW-0732">Signal</keyword>
<dbReference type="Proteomes" id="UP000799537">
    <property type="component" value="Unassembled WGS sequence"/>
</dbReference>
<proteinExistence type="predicted"/>
<reference evidence="2" key="1">
    <citation type="journal article" date="2020" name="Stud. Mycol.">
        <title>101 Dothideomycetes genomes: a test case for predicting lifestyles and emergence of pathogens.</title>
        <authorList>
            <person name="Haridas S."/>
            <person name="Albert R."/>
            <person name="Binder M."/>
            <person name="Bloem J."/>
            <person name="Labutti K."/>
            <person name="Salamov A."/>
            <person name="Andreopoulos B."/>
            <person name="Baker S."/>
            <person name="Barry K."/>
            <person name="Bills G."/>
            <person name="Bluhm B."/>
            <person name="Cannon C."/>
            <person name="Castanera R."/>
            <person name="Culley D."/>
            <person name="Daum C."/>
            <person name="Ezra D."/>
            <person name="Gonzalez J."/>
            <person name="Henrissat B."/>
            <person name="Kuo A."/>
            <person name="Liang C."/>
            <person name="Lipzen A."/>
            <person name="Lutzoni F."/>
            <person name="Magnuson J."/>
            <person name="Mondo S."/>
            <person name="Nolan M."/>
            <person name="Ohm R."/>
            <person name="Pangilinan J."/>
            <person name="Park H.-J."/>
            <person name="Ramirez L."/>
            <person name="Alfaro M."/>
            <person name="Sun H."/>
            <person name="Tritt A."/>
            <person name="Yoshinaga Y."/>
            <person name="Zwiers L.-H."/>
            <person name="Turgeon B."/>
            <person name="Goodwin S."/>
            <person name="Spatafora J."/>
            <person name="Crous P."/>
            <person name="Grigoriev I."/>
        </authorList>
    </citation>
    <scope>NUCLEOTIDE SEQUENCE</scope>
    <source>
        <strain evidence="2">ATCC 36951</strain>
    </source>
</reference>
<feature type="signal peptide" evidence="1">
    <location>
        <begin position="1"/>
        <end position="22"/>
    </location>
</feature>
<evidence type="ECO:0008006" key="4">
    <source>
        <dbReference type="Google" id="ProtNLM"/>
    </source>
</evidence>
<dbReference type="EMBL" id="ML993609">
    <property type="protein sequence ID" value="KAF2163291.1"/>
    <property type="molecule type" value="Genomic_DNA"/>
</dbReference>